<dbReference type="GO" id="GO:0006434">
    <property type="term" value="P:seryl-tRNA aminoacylation"/>
    <property type="evidence" value="ECO:0007669"/>
    <property type="project" value="UniProtKB-UniRule"/>
</dbReference>
<dbReference type="GO" id="GO:0005737">
    <property type="term" value="C:cytoplasm"/>
    <property type="evidence" value="ECO:0007669"/>
    <property type="project" value="UniProtKB-SubCell"/>
</dbReference>
<dbReference type="PANTHER" id="PTHR43697:SF1">
    <property type="entry name" value="SERINE--TRNA LIGASE"/>
    <property type="match status" value="1"/>
</dbReference>
<keyword evidence="6 18" id="KW-0436">Ligase</keyword>
<dbReference type="GO" id="GO:0005524">
    <property type="term" value="F:ATP binding"/>
    <property type="evidence" value="ECO:0007669"/>
    <property type="project" value="UniProtKB-KW"/>
</dbReference>
<feature type="binding site" evidence="15">
    <location>
        <position position="289"/>
    </location>
    <ligand>
        <name>L-serine</name>
        <dbReference type="ChEBI" id="CHEBI:33384"/>
    </ligand>
</feature>
<dbReference type="InterPro" id="IPR015866">
    <property type="entry name" value="Ser-tRNA-synth_1_N"/>
</dbReference>
<evidence type="ECO:0000256" key="3">
    <source>
        <dbReference type="ARBA" id="ARBA00010728"/>
    </source>
</evidence>
<dbReference type="OrthoDB" id="9804647at2"/>
<keyword evidence="7" id="KW-0547">Nucleotide-binding</keyword>
<comment type="catalytic activity">
    <reaction evidence="12">
        <text>tRNA(Sec) + L-serine + ATP = L-seryl-tRNA(Sec) + AMP + diphosphate + H(+)</text>
        <dbReference type="Rhea" id="RHEA:42580"/>
        <dbReference type="Rhea" id="RHEA-COMP:9742"/>
        <dbReference type="Rhea" id="RHEA-COMP:10128"/>
        <dbReference type="ChEBI" id="CHEBI:15378"/>
        <dbReference type="ChEBI" id="CHEBI:30616"/>
        <dbReference type="ChEBI" id="CHEBI:33019"/>
        <dbReference type="ChEBI" id="CHEBI:33384"/>
        <dbReference type="ChEBI" id="CHEBI:78442"/>
        <dbReference type="ChEBI" id="CHEBI:78533"/>
        <dbReference type="ChEBI" id="CHEBI:456215"/>
        <dbReference type="EC" id="6.1.1.11"/>
    </reaction>
</comment>
<dbReference type="PROSITE" id="PS50862">
    <property type="entry name" value="AA_TRNA_LIGASE_II"/>
    <property type="match status" value="1"/>
</dbReference>
<evidence type="ECO:0000256" key="2">
    <source>
        <dbReference type="ARBA" id="ARBA00005045"/>
    </source>
</evidence>
<dbReference type="InterPro" id="IPR006195">
    <property type="entry name" value="aa-tRNA-synth_II"/>
</dbReference>
<keyword evidence="9" id="KW-0648">Protein biosynthesis</keyword>
<evidence type="ECO:0000313" key="18">
    <source>
        <dbReference type="EMBL" id="QCI26374.1"/>
    </source>
</evidence>
<dbReference type="SUPFAM" id="SSF46589">
    <property type="entry name" value="tRNA-binding arm"/>
    <property type="match status" value="1"/>
</dbReference>
<comment type="subcellular location">
    <subcellularLocation>
        <location evidence="1">Cytoplasm</location>
    </subcellularLocation>
</comment>
<keyword evidence="8 16" id="KW-0067">ATP-binding</keyword>
<keyword evidence="10" id="KW-0030">Aminoacyl-tRNA synthetase</keyword>
<evidence type="ECO:0000256" key="7">
    <source>
        <dbReference type="ARBA" id="ARBA00022741"/>
    </source>
</evidence>
<dbReference type="Pfam" id="PF02403">
    <property type="entry name" value="Seryl_tRNA_N"/>
    <property type="match status" value="1"/>
</dbReference>
<dbReference type="EC" id="6.1.1.11" evidence="4 14"/>
<evidence type="ECO:0000256" key="10">
    <source>
        <dbReference type="ARBA" id="ARBA00023146"/>
    </source>
</evidence>
<dbReference type="PRINTS" id="PR00981">
    <property type="entry name" value="TRNASYNTHSER"/>
</dbReference>
<dbReference type="InterPro" id="IPR002314">
    <property type="entry name" value="aa-tRNA-synt_IIb"/>
</dbReference>
<evidence type="ECO:0000256" key="4">
    <source>
        <dbReference type="ARBA" id="ARBA00012840"/>
    </source>
</evidence>
<evidence type="ECO:0000256" key="11">
    <source>
        <dbReference type="ARBA" id="ARBA00039158"/>
    </source>
</evidence>
<name>A0A4D6YK95_9GAMM</name>
<evidence type="ECO:0000313" key="19">
    <source>
        <dbReference type="Proteomes" id="UP000298636"/>
    </source>
</evidence>
<evidence type="ECO:0000256" key="13">
    <source>
        <dbReference type="ARBA" id="ARBA00048823"/>
    </source>
</evidence>
<dbReference type="EMBL" id="CP032998">
    <property type="protein sequence ID" value="QCI26374.1"/>
    <property type="molecule type" value="Genomic_DNA"/>
</dbReference>
<dbReference type="InterPro" id="IPR010978">
    <property type="entry name" value="tRNA-bd_arm"/>
</dbReference>
<dbReference type="RefSeq" id="WP_158351815.1">
    <property type="nucleotide sequence ID" value="NZ_CP032998.1"/>
</dbReference>
<gene>
    <name evidence="18" type="ORF">D9V79_00990</name>
</gene>
<feature type="binding site" evidence="15">
    <location>
        <position position="235"/>
    </location>
    <ligand>
        <name>L-serine</name>
        <dbReference type="ChEBI" id="CHEBI:33384"/>
    </ligand>
</feature>
<feature type="domain" description="Aminoacyl-transfer RNA synthetases class-II family profile" evidence="17">
    <location>
        <begin position="172"/>
        <end position="414"/>
    </location>
</feature>
<evidence type="ECO:0000256" key="8">
    <source>
        <dbReference type="ARBA" id="ARBA00022840"/>
    </source>
</evidence>
<dbReference type="PIRSF" id="PIRSF001529">
    <property type="entry name" value="Ser-tRNA-synth_IIa"/>
    <property type="match status" value="1"/>
</dbReference>
<dbReference type="InterPro" id="IPR033729">
    <property type="entry name" value="SerRS_core"/>
</dbReference>
<evidence type="ECO:0000256" key="5">
    <source>
        <dbReference type="ARBA" id="ARBA00022490"/>
    </source>
</evidence>
<dbReference type="GO" id="GO:0004828">
    <property type="term" value="F:serine-tRNA ligase activity"/>
    <property type="evidence" value="ECO:0007669"/>
    <property type="project" value="UniProtKB-UniRule"/>
</dbReference>
<protein>
    <recommendedName>
        <fullName evidence="11 14">Serine--tRNA ligase</fullName>
        <ecNumber evidence="4 14">6.1.1.11</ecNumber>
    </recommendedName>
</protein>
<dbReference type="NCBIfam" id="TIGR00414">
    <property type="entry name" value="serS"/>
    <property type="match status" value="1"/>
</dbReference>
<dbReference type="CDD" id="cd00770">
    <property type="entry name" value="SerRS_core"/>
    <property type="match status" value="1"/>
</dbReference>
<dbReference type="Gene3D" id="1.10.287.40">
    <property type="entry name" value="Serine-tRNA synthetase, tRNA binding domain"/>
    <property type="match status" value="1"/>
</dbReference>
<accession>A0A4D6YK95</accession>
<dbReference type="PANTHER" id="PTHR43697">
    <property type="entry name" value="SERYL-TRNA SYNTHETASE"/>
    <property type="match status" value="1"/>
</dbReference>
<proteinExistence type="inferred from homology"/>
<comment type="catalytic activity">
    <reaction evidence="13">
        <text>tRNA(Ser) + L-serine + ATP = L-seryl-tRNA(Ser) + AMP + diphosphate + H(+)</text>
        <dbReference type="Rhea" id="RHEA:12292"/>
        <dbReference type="Rhea" id="RHEA-COMP:9669"/>
        <dbReference type="Rhea" id="RHEA-COMP:9703"/>
        <dbReference type="ChEBI" id="CHEBI:15378"/>
        <dbReference type="ChEBI" id="CHEBI:30616"/>
        <dbReference type="ChEBI" id="CHEBI:33019"/>
        <dbReference type="ChEBI" id="CHEBI:33384"/>
        <dbReference type="ChEBI" id="CHEBI:78442"/>
        <dbReference type="ChEBI" id="CHEBI:78533"/>
        <dbReference type="ChEBI" id="CHEBI:456215"/>
        <dbReference type="EC" id="6.1.1.11"/>
    </reaction>
</comment>
<comment type="pathway">
    <text evidence="2">Aminoacyl-tRNA biosynthesis; selenocysteinyl-tRNA(Sec) biosynthesis; L-seryl-tRNA(Sec) from L-serine and tRNA(Sec): step 1/1.</text>
</comment>
<comment type="similarity">
    <text evidence="3">Belongs to the class-II aminoacyl-tRNA synthetase family. Type-1 seryl-tRNA synthetase subfamily.</text>
</comment>
<feature type="binding site" evidence="16">
    <location>
        <begin position="266"/>
        <end position="268"/>
    </location>
    <ligand>
        <name>ATP</name>
        <dbReference type="ChEBI" id="CHEBI:30616"/>
    </ligand>
</feature>
<evidence type="ECO:0000256" key="6">
    <source>
        <dbReference type="ARBA" id="ARBA00022598"/>
    </source>
</evidence>
<dbReference type="InterPro" id="IPR002317">
    <property type="entry name" value="Ser-tRNA-ligase_type_1"/>
</dbReference>
<evidence type="ECO:0000256" key="1">
    <source>
        <dbReference type="ARBA" id="ARBA00004496"/>
    </source>
</evidence>
<evidence type="ECO:0000256" key="9">
    <source>
        <dbReference type="ARBA" id="ARBA00022917"/>
    </source>
</evidence>
<keyword evidence="19" id="KW-1185">Reference proteome</keyword>
<keyword evidence="5" id="KW-0963">Cytoplasm</keyword>
<evidence type="ECO:0000256" key="16">
    <source>
        <dbReference type="PIRSR" id="PIRSR001529-2"/>
    </source>
</evidence>
<dbReference type="InterPro" id="IPR045864">
    <property type="entry name" value="aa-tRNA-synth_II/BPL/LPL"/>
</dbReference>
<feature type="binding site" evidence="15">
    <location>
        <position position="266"/>
    </location>
    <ligand>
        <name>L-serine</name>
        <dbReference type="ChEBI" id="CHEBI:33384"/>
    </ligand>
</feature>
<dbReference type="Pfam" id="PF00587">
    <property type="entry name" value="tRNA-synt_2b"/>
    <property type="match status" value="1"/>
</dbReference>
<reference evidence="18 19" key="1">
    <citation type="submission" date="2018-10" db="EMBL/GenBank/DDBJ databases">
        <title>Comparative functional genomics of the obligate endosymbiont Buchnera aphidicola.</title>
        <authorList>
            <person name="Chong R.A."/>
        </authorList>
    </citation>
    <scope>NUCLEOTIDE SEQUENCE [LARGE SCALE GENOMIC DNA]</scope>
    <source>
        <strain evidence="18 19">Ssp</strain>
    </source>
</reference>
<evidence type="ECO:0000259" key="17">
    <source>
        <dbReference type="PROSITE" id="PS50862"/>
    </source>
</evidence>
<organism evidence="18 19">
    <name type="scientific">Buchnera aphidicola</name>
    <name type="common">Stegophylla sp.</name>
    <dbReference type="NCBI Taxonomy" id="2315800"/>
    <lineage>
        <taxon>Bacteria</taxon>
        <taxon>Pseudomonadati</taxon>
        <taxon>Pseudomonadota</taxon>
        <taxon>Gammaproteobacteria</taxon>
        <taxon>Enterobacterales</taxon>
        <taxon>Erwiniaceae</taxon>
        <taxon>Buchnera</taxon>
    </lineage>
</organism>
<sequence length="429" mass="50352">MLDSFLLSNKPKIVTSKIKNKNFILNLDIFHVMEKNRKKIQFQTERLQSKYNFLSKLIGNMKVIKKDYTDKKNEVIKLKEHLIIQKKKLYEIKKKIKKFLSYIPNLPHNTVPIGRTFSNNIILHVWGKIKKYNCKIQNHITLGKKINGFDWFSSVKISGSRFVIMKDQITLLYRALGQFMLDIHTMQHGYTETYVPYLLNYNSLYGTGQLPKFKKDLFYVSSSENNTNKYILIPTAEVPLTSMFQNTVISEINLPIMLTSYTPCFRSEHLSYGRDTQGLIRMHQFDKVEMIQISHPKYSMHILDNLTFHAEKILRLLKLPYRKVLLCTGDVSFTSAKTYDLEVWFPSQNNYKEVSSCSNMSDFQARRMQIKYYDQYTKKKKFVHTINGSGLAVGRTLAAILENYQNTDGSIKIPKVLRYKYMHGIKYIK</sequence>
<dbReference type="InterPro" id="IPR042103">
    <property type="entry name" value="SerRS_1_N_sf"/>
</dbReference>
<feature type="binding site" evidence="15">
    <location>
        <position position="387"/>
    </location>
    <ligand>
        <name>L-serine</name>
        <dbReference type="ChEBI" id="CHEBI:33384"/>
    </ligand>
</feature>
<evidence type="ECO:0000256" key="14">
    <source>
        <dbReference type="NCBIfam" id="TIGR00414"/>
    </source>
</evidence>
<dbReference type="SUPFAM" id="SSF55681">
    <property type="entry name" value="Class II aaRS and biotin synthetases"/>
    <property type="match status" value="1"/>
</dbReference>
<evidence type="ECO:0000256" key="15">
    <source>
        <dbReference type="PIRSR" id="PIRSR001529-1"/>
    </source>
</evidence>
<feature type="binding site" evidence="16">
    <location>
        <begin position="353"/>
        <end position="356"/>
    </location>
    <ligand>
        <name>ATP</name>
        <dbReference type="ChEBI" id="CHEBI:30616"/>
    </ligand>
</feature>
<dbReference type="AlphaFoldDB" id="A0A4D6YK95"/>
<dbReference type="Proteomes" id="UP000298636">
    <property type="component" value="Chromosome"/>
</dbReference>
<evidence type="ECO:0000256" key="12">
    <source>
        <dbReference type="ARBA" id="ARBA00047929"/>
    </source>
</evidence>
<dbReference type="Gene3D" id="3.30.930.10">
    <property type="entry name" value="Bira Bifunctional Protein, Domain 2"/>
    <property type="match status" value="1"/>
</dbReference>